<gene>
    <name evidence="1" type="ORF">WYH_03239</name>
</gene>
<evidence type="ECO:0000313" key="2">
    <source>
        <dbReference type="Proteomes" id="UP000034392"/>
    </source>
</evidence>
<organism evidence="1 2">
    <name type="scientific">Croceibacterium atlanticum</name>
    <dbReference type="NCBI Taxonomy" id="1267766"/>
    <lineage>
        <taxon>Bacteria</taxon>
        <taxon>Pseudomonadati</taxon>
        <taxon>Pseudomonadota</taxon>
        <taxon>Alphaproteobacteria</taxon>
        <taxon>Sphingomonadales</taxon>
        <taxon>Erythrobacteraceae</taxon>
        <taxon>Croceibacterium</taxon>
    </lineage>
</organism>
<reference evidence="1" key="1">
    <citation type="submission" date="2015-05" db="EMBL/GenBank/DDBJ databases">
        <title>The complete genome of Altererythrobacter atlanticus strain 26DY36.</title>
        <authorList>
            <person name="Wu Y.-H."/>
            <person name="Cheng H."/>
            <person name="Wu X.-W."/>
        </authorList>
    </citation>
    <scope>NUCLEOTIDE SEQUENCE [LARGE SCALE GENOMIC DNA]</scope>
    <source>
        <strain evidence="1">26DY36</strain>
    </source>
</reference>
<dbReference type="RefSeq" id="WP_046904626.1">
    <property type="nucleotide sequence ID" value="NZ_CP011452.2"/>
</dbReference>
<dbReference type="Proteomes" id="UP000034392">
    <property type="component" value="Chromosome"/>
</dbReference>
<dbReference type="EMBL" id="CP011452">
    <property type="protein sequence ID" value="AKH44258.1"/>
    <property type="molecule type" value="Genomic_DNA"/>
</dbReference>
<proteinExistence type="predicted"/>
<protein>
    <submittedName>
        <fullName evidence="1">Uncharacterized protein</fullName>
    </submittedName>
</protein>
<accession>A0A0F7KV90</accession>
<dbReference type="KEGG" id="aay:WYH_03239"/>
<sequence>MARIVPVFPIALLAALPGCSNSASEPDDVQRISLAEARHAAETPLPSPETEGAGWVVSENGQAIHFGQPEEPPFLTLSCNLRTEPAQLHIIRHVTGRPGQKALFPIIGNGTISRFKLDAALVDGEWRWEGAVPARDPKLDVFTGSRELEATLPGGGSLAIAGSRIPGEFVNWCRAGGRVQQAQAKEQEEAEGREAE</sequence>
<name>A0A0F7KV90_9SPHN</name>
<dbReference type="STRING" id="1267766.WYH_03239"/>
<dbReference type="AlphaFoldDB" id="A0A0F7KV90"/>
<dbReference type="OrthoDB" id="7391054at2"/>
<keyword evidence="2" id="KW-1185">Reference proteome</keyword>
<evidence type="ECO:0000313" key="1">
    <source>
        <dbReference type="EMBL" id="AKH44258.1"/>
    </source>
</evidence>
<dbReference type="PATRIC" id="fig|1267766.3.peg.3284"/>